<dbReference type="FunFam" id="3.40.50.720:FF:000173">
    <property type="entry name" value="3-oxoacyl-[acyl-carrier protein] reductase"/>
    <property type="match status" value="1"/>
</dbReference>
<reference evidence="4 6" key="2">
    <citation type="submission" date="2021-03" db="EMBL/GenBank/DDBJ databases">
        <authorList>
            <person name="Li Y."/>
            <person name="Li S."/>
            <person name="Chen M."/>
            <person name="Peng G."/>
            <person name="Tan Z."/>
            <person name="An Q."/>
        </authorList>
    </citation>
    <scope>NUCLEOTIDE SEQUENCE [LARGE SCALE GENOMIC DNA]</scope>
    <source>
        <strain evidence="4 6">Ola 51</strain>
    </source>
</reference>
<dbReference type="PANTHER" id="PTHR42879:SF2">
    <property type="entry name" value="3-OXOACYL-[ACYL-CARRIER-PROTEIN] REDUCTASE FABG"/>
    <property type="match status" value="1"/>
</dbReference>
<dbReference type="EMBL" id="FOKO01000001">
    <property type="protein sequence ID" value="SFB83136.1"/>
    <property type="molecule type" value="Genomic_DNA"/>
</dbReference>
<feature type="domain" description="Ketoreductase" evidence="3">
    <location>
        <begin position="10"/>
        <end position="189"/>
    </location>
</feature>
<dbReference type="SUPFAM" id="SSF51735">
    <property type="entry name" value="NAD(P)-binding Rossmann-fold domains"/>
    <property type="match status" value="1"/>
</dbReference>
<dbReference type="Proteomes" id="UP000078227">
    <property type="component" value="Chromosome"/>
</dbReference>
<evidence type="ECO:0000313" key="4">
    <source>
        <dbReference type="EMBL" id="ANI83576.1"/>
    </source>
</evidence>
<dbReference type="EMBL" id="CP014007">
    <property type="protein sequence ID" value="ANI83576.1"/>
    <property type="molecule type" value="Genomic_DNA"/>
</dbReference>
<keyword evidence="6" id="KW-1185">Reference proteome</keyword>
<dbReference type="InterPro" id="IPR002347">
    <property type="entry name" value="SDR_fam"/>
</dbReference>
<evidence type="ECO:0000313" key="7">
    <source>
        <dbReference type="Proteomes" id="UP000182314"/>
    </source>
</evidence>
<dbReference type="RefSeq" id="WP_064567359.1">
    <property type="nucleotide sequence ID" value="NZ_CP014007.2"/>
</dbReference>
<dbReference type="SMART" id="SM00822">
    <property type="entry name" value="PKS_KR"/>
    <property type="match status" value="1"/>
</dbReference>
<dbReference type="PRINTS" id="PR00080">
    <property type="entry name" value="SDRFAMILY"/>
</dbReference>
<accession>A0AA94KNV7</accession>
<keyword evidence="2" id="KW-0560">Oxidoreductase</keyword>
<dbReference type="InterPro" id="IPR050259">
    <property type="entry name" value="SDR"/>
</dbReference>
<dbReference type="InterPro" id="IPR036291">
    <property type="entry name" value="NAD(P)-bd_dom_sf"/>
</dbReference>
<reference evidence="5 7" key="1">
    <citation type="submission" date="2016-10" db="EMBL/GenBank/DDBJ databases">
        <authorList>
            <person name="Varghese N."/>
            <person name="Submissions S."/>
        </authorList>
    </citation>
    <scope>NUCLEOTIDE SEQUENCE [LARGE SCALE GENOMIC DNA]</scope>
    <source>
        <strain evidence="5 7">CGMCC 1.7012</strain>
    </source>
</reference>
<comment type="similarity">
    <text evidence="1">Belongs to the short-chain dehydrogenases/reductases (SDR) family.</text>
</comment>
<dbReference type="GO" id="GO:0016491">
    <property type="term" value="F:oxidoreductase activity"/>
    <property type="evidence" value="ECO:0007669"/>
    <property type="project" value="UniProtKB-KW"/>
</dbReference>
<gene>
    <name evidence="4" type="ORF">AWR26_15950</name>
    <name evidence="5" type="ORF">SAMN05216286_1052</name>
</gene>
<protein>
    <submittedName>
        <fullName evidence="5">3-oxoacyl-[acyl-carrier protein] reductase</fullName>
    </submittedName>
    <submittedName>
        <fullName evidence="4">SDR family oxidoreductase</fullName>
    </submittedName>
</protein>
<dbReference type="PRINTS" id="PR00081">
    <property type="entry name" value="GDHRDH"/>
</dbReference>
<evidence type="ECO:0000256" key="2">
    <source>
        <dbReference type="ARBA" id="ARBA00023002"/>
    </source>
</evidence>
<proteinExistence type="inferred from homology"/>
<dbReference type="Gene3D" id="3.40.50.720">
    <property type="entry name" value="NAD(P)-binding Rossmann-like Domain"/>
    <property type="match status" value="1"/>
</dbReference>
<dbReference type="AlphaFoldDB" id="A0AA94KNV7"/>
<evidence type="ECO:0000313" key="5">
    <source>
        <dbReference type="EMBL" id="SFB83136.1"/>
    </source>
</evidence>
<evidence type="ECO:0000259" key="3">
    <source>
        <dbReference type="SMART" id="SM00822"/>
    </source>
</evidence>
<dbReference type="Pfam" id="PF13561">
    <property type="entry name" value="adh_short_C2"/>
    <property type="match status" value="1"/>
</dbReference>
<name>A0AA94KNV7_9ENTR</name>
<dbReference type="PANTHER" id="PTHR42879">
    <property type="entry name" value="3-OXOACYL-(ACYL-CARRIER-PROTEIN) REDUCTASE"/>
    <property type="match status" value="1"/>
</dbReference>
<dbReference type="Proteomes" id="UP000182314">
    <property type="component" value="Unassembled WGS sequence"/>
</dbReference>
<evidence type="ECO:0000313" key="6">
    <source>
        <dbReference type="Proteomes" id="UP000078227"/>
    </source>
</evidence>
<dbReference type="KEGG" id="kor:AWR26_15950"/>
<sequence>MYKYSDLKNKTVLVSGANGDTGRAICQQYLEQHAVVYALHETCAEQLHALKAEHPEGQNLHIVHCNLADPEAVVAIGARLTSEAGKVDVLVNNANVVNDNLFASMSFDDFSSTIDGNMFNTFRLTKEMLRLLRSAENASVINVASITAIIPAVGQINYSASNAALLAFTRTLAAELAPQGIRVNAVAPGMIESSSGKELPRSLVREMTDSIPLQRMGRSTEVANTIVYLSSSASSYIVGQTIVIDGGMVMR</sequence>
<evidence type="ECO:0000256" key="1">
    <source>
        <dbReference type="ARBA" id="ARBA00006484"/>
    </source>
</evidence>
<dbReference type="InterPro" id="IPR057326">
    <property type="entry name" value="KR_dom"/>
</dbReference>
<organism evidence="5 7">
    <name type="scientific">Kosakonia oryzae</name>
    <dbReference type="NCBI Taxonomy" id="497725"/>
    <lineage>
        <taxon>Bacteria</taxon>
        <taxon>Pseudomonadati</taxon>
        <taxon>Pseudomonadota</taxon>
        <taxon>Gammaproteobacteria</taxon>
        <taxon>Enterobacterales</taxon>
        <taxon>Enterobacteriaceae</taxon>
        <taxon>Kosakonia</taxon>
    </lineage>
</organism>